<keyword evidence="1" id="KW-0472">Membrane</keyword>
<reference evidence="2 3" key="1">
    <citation type="submission" date="2021-01" db="EMBL/GenBank/DDBJ databases">
        <title>Whole genome shotgun sequence of Asanoa iriomotensis NBRC 100142.</title>
        <authorList>
            <person name="Komaki H."/>
            <person name="Tamura T."/>
        </authorList>
    </citation>
    <scope>NUCLEOTIDE SEQUENCE [LARGE SCALE GENOMIC DNA]</scope>
    <source>
        <strain evidence="2 3">NBRC 100142</strain>
    </source>
</reference>
<feature type="transmembrane region" description="Helical" evidence="1">
    <location>
        <begin position="84"/>
        <end position="101"/>
    </location>
</feature>
<dbReference type="EMBL" id="BONC01000070">
    <property type="protein sequence ID" value="GIF60556.1"/>
    <property type="molecule type" value="Genomic_DNA"/>
</dbReference>
<accession>A0ABQ4CCR8</accession>
<organism evidence="2 3">
    <name type="scientific">Asanoa iriomotensis</name>
    <dbReference type="NCBI Taxonomy" id="234613"/>
    <lineage>
        <taxon>Bacteria</taxon>
        <taxon>Bacillati</taxon>
        <taxon>Actinomycetota</taxon>
        <taxon>Actinomycetes</taxon>
        <taxon>Micromonosporales</taxon>
        <taxon>Micromonosporaceae</taxon>
        <taxon>Asanoa</taxon>
    </lineage>
</organism>
<keyword evidence="3" id="KW-1185">Reference proteome</keyword>
<gene>
    <name evidence="2" type="ORF">Air01nite_66510</name>
</gene>
<dbReference type="RefSeq" id="WP_203707374.1">
    <property type="nucleotide sequence ID" value="NZ_BAAALU010000002.1"/>
</dbReference>
<proteinExistence type="predicted"/>
<protein>
    <submittedName>
        <fullName evidence="2">Uncharacterized protein</fullName>
    </submittedName>
</protein>
<feature type="transmembrane region" description="Helical" evidence="1">
    <location>
        <begin position="33"/>
        <end position="51"/>
    </location>
</feature>
<feature type="transmembrane region" description="Helical" evidence="1">
    <location>
        <begin position="58"/>
        <end position="78"/>
    </location>
</feature>
<keyword evidence="1" id="KW-0812">Transmembrane</keyword>
<keyword evidence="1" id="KW-1133">Transmembrane helix</keyword>
<dbReference type="Proteomes" id="UP000624325">
    <property type="component" value="Unassembled WGS sequence"/>
</dbReference>
<evidence type="ECO:0000313" key="2">
    <source>
        <dbReference type="EMBL" id="GIF60556.1"/>
    </source>
</evidence>
<sequence>MMKTARVLAGVAAVLALGAFISGLDVKDGTTMVEMWRTIGFATFAALFAYLAARPAAVGVWAIVLANKLALTIAAVAYGSGEAAIWDGILVVLLAAGLALATRTPTRQPAPATQD</sequence>
<name>A0ABQ4CCR8_9ACTN</name>
<evidence type="ECO:0000256" key="1">
    <source>
        <dbReference type="SAM" id="Phobius"/>
    </source>
</evidence>
<evidence type="ECO:0000313" key="3">
    <source>
        <dbReference type="Proteomes" id="UP000624325"/>
    </source>
</evidence>
<comment type="caution">
    <text evidence="2">The sequence shown here is derived from an EMBL/GenBank/DDBJ whole genome shotgun (WGS) entry which is preliminary data.</text>
</comment>